<comment type="similarity">
    <text evidence="7">Belongs to the binding-protein-dependent transport system permease family.</text>
</comment>
<dbReference type="RefSeq" id="WP_073234226.1">
    <property type="nucleotide sequence ID" value="NZ_FQUY01000001.1"/>
</dbReference>
<dbReference type="Pfam" id="PF19300">
    <property type="entry name" value="BPD_transp_1_N"/>
    <property type="match status" value="1"/>
</dbReference>
<dbReference type="CDD" id="cd06261">
    <property type="entry name" value="TM_PBP2"/>
    <property type="match status" value="1"/>
</dbReference>
<feature type="domain" description="ABC transmembrane type-1" evidence="8">
    <location>
        <begin position="95"/>
        <end position="296"/>
    </location>
</feature>
<evidence type="ECO:0000256" key="7">
    <source>
        <dbReference type="RuleBase" id="RU363032"/>
    </source>
</evidence>
<reference evidence="10" key="1">
    <citation type="submission" date="2016-11" db="EMBL/GenBank/DDBJ databases">
        <authorList>
            <person name="Varghese N."/>
            <person name="Submissions S."/>
        </authorList>
    </citation>
    <scope>NUCLEOTIDE SEQUENCE [LARGE SCALE GENOMIC DNA]</scope>
    <source>
        <strain evidence="10">DSM 12395</strain>
    </source>
</reference>
<dbReference type="GO" id="GO:0005886">
    <property type="term" value="C:plasma membrane"/>
    <property type="evidence" value="ECO:0007669"/>
    <property type="project" value="UniProtKB-SubCell"/>
</dbReference>
<dbReference type="GO" id="GO:0055085">
    <property type="term" value="P:transmembrane transport"/>
    <property type="evidence" value="ECO:0007669"/>
    <property type="project" value="InterPro"/>
</dbReference>
<evidence type="ECO:0000256" key="4">
    <source>
        <dbReference type="ARBA" id="ARBA00022692"/>
    </source>
</evidence>
<keyword evidence="2 7" id="KW-0813">Transport</keyword>
<evidence type="ECO:0000256" key="2">
    <source>
        <dbReference type="ARBA" id="ARBA00022448"/>
    </source>
</evidence>
<dbReference type="PANTHER" id="PTHR43163">
    <property type="entry name" value="DIPEPTIDE TRANSPORT SYSTEM PERMEASE PROTEIN DPPB-RELATED"/>
    <property type="match status" value="1"/>
</dbReference>
<keyword evidence="5 7" id="KW-1133">Transmembrane helix</keyword>
<keyword evidence="3" id="KW-1003">Cell membrane</keyword>
<evidence type="ECO:0000313" key="9">
    <source>
        <dbReference type="EMBL" id="SHE33651.1"/>
    </source>
</evidence>
<evidence type="ECO:0000256" key="5">
    <source>
        <dbReference type="ARBA" id="ARBA00022989"/>
    </source>
</evidence>
<dbReference type="SUPFAM" id="SSF161098">
    <property type="entry name" value="MetI-like"/>
    <property type="match status" value="1"/>
</dbReference>
<feature type="transmembrane region" description="Helical" evidence="7">
    <location>
        <begin position="12"/>
        <end position="31"/>
    </location>
</feature>
<keyword evidence="10" id="KW-1185">Reference proteome</keyword>
<gene>
    <name evidence="9" type="ORF">SAMN02745133_00180</name>
</gene>
<keyword evidence="6 7" id="KW-0472">Membrane</keyword>
<sequence>MVIWYLLRRLFTMAVALWLIITITFVIMHAVPGGPFASEKKLPDAIKKNLEERYHLNDPLWKQYIDYFSNLLQGDLGPSFIYEHQTVNSIIKTCFPVSATLGSLAIFFSLMVGLSAGIMAALKQNRWVDYLTMFLATLCFSVPSFILSGILMYAFAYQLGWLPAAMWGTWQQAVLPTIALSAFPTAFIARLMRSSMLEVLRQDYLRTARAKGLSETTVVLRHAVRNAILPVVTYMGPMVATILTGSFVVESIFAIPGLGRWFVLSVINRDYTVILGVTVFYSVLLMLMNLLVDLAYTLIDPRIKITGSKEV</sequence>
<dbReference type="EMBL" id="FQUY01000001">
    <property type="protein sequence ID" value="SHE33651.1"/>
    <property type="molecule type" value="Genomic_DNA"/>
</dbReference>
<dbReference type="PANTHER" id="PTHR43163:SF6">
    <property type="entry name" value="DIPEPTIDE TRANSPORT SYSTEM PERMEASE PROTEIN DPPB-RELATED"/>
    <property type="match status" value="1"/>
</dbReference>
<evidence type="ECO:0000259" key="8">
    <source>
        <dbReference type="PROSITE" id="PS50928"/>
    </source>
</evidence>
<dbReference type="InterPro" id="IPR045621">
    <property type="entry name" value="BPD_transp_1_N"/>
</dbReference>
<evidence type="ECO:0000256" key="3">
    <source>
        <dbReference type="ARBA" id="ARBA00022475"/>
    </source>
</evidence>
<evidence type="ECO:0000313" key="10">
    <source>
        <dbReference type="Proteomes" id="UP000184148"/>
    </source>
</evidence>
<dbReference type="InterPro" id="IPR035906">
    <property type="entry name" value="MetI-like_sf"/>
</dbReference>
<protein>
    <submittedName>
        <fullName evidence="9">Oligopeptide transport system permease protein</fullName>
    </submittedName>
</protein>
<feature type="transmembrane region" description="Helical" evidence="7">
    <location>
        <begin position="273"/>
        <end position="299"/>
    </location>
</feature>
<dbReference type="Pfam" id="PF00528">
    <property type="entry name" value="BPD_transp_1"/>
    <property type="match status" value="1"/>
</dbReference>
<feature type="transmembrane region" description="Helical" evidence="7">
    <location>
        <begin position="101"/>
        <end position="122"/>
    </location>
</feature>
<dbReference type="InterPro" id="IPR000515">
    <property type="entry name" value="MetI-like"/>
</dbReference>
<accession>A0A1M4SN78</accession>
<feature type="transmembrane region" description="Helical" evidence="7">
    <location>
        <begin position="231"/>
        <end position="253"/>
    </location>
</feature>
<dbReference type="STRING" id="1121429.SAMN02745133_00180"/>
<proteinExistence type="inferred from homology"/>
<feature type="transmembrane region" description="Helical" evidence="7">
    <location>
        <begin position="134"/>
        <end position="157"/>
    </location>
</feature>
<name>A0A1M4SN78_9FIRM</name>
<dbReference type="AlphaFoldDB" id="A0A1M4SN78"/>
<dbReference type="PROSITE" id="PS50928">
    <property type="entry name" value="ABC_TM1"/>
    <property type="match status" value="1"/>
</dbReference>
<organism evidence="9 10">
    <name type="scientific">Desulforamulus putei DSM 12395</name>
    <dbReference type="NCBI Taxonomy" id="1121429"/>
    <lineage>
        <taxon>Bacteria</taxon>
        <taxon>Bacillati</taxon>
        <taxon>Bacillota</taxon>
        <taxon>Clostridia</taxon>
        <taxon>Eubacteriales</taxon>
        <taxon>Peptococcaceae</taxon>
        <taxon>Desulforamulus</taxon>
    </lineage>
</organism>
<feature type="transmembrane region" description="Helical" evidence="7">
    <location>
        <begin position="169"/>
        <end position="192"/>
    </location>
</feature>
<evidence type="ECO:0000256" key="6">
    <source>
        <dbReference type="ARBA" id="ARBA00023136"/>
    </source>
</evidence>
<dbReference type="Gene3D" id="1.10.3720.10">
    <property type="entry name" value="MetI-like"/>
    <property type="match status" value="1"/>
</dbReference>
<dbReference type="OrthoDB" id="9773221at2"/>
<evidence type="ECO:0000256" key="1">
    <source>
        <dbReference type="ARBA" id="ARBA00004651"/>
    </source>
</evidence>
<dbReference type="Proteomes" id="UP000184148">
    <property type="component" value="Unassembled WGS sequence"/>
</dbReference>
<keyword evidence="4 7" id="KW-0812">Transmembrane</keyword>
<comment type="subcellular location">
    <subcellularLocation>
        <location evidence="1 7">Cell membrane</location>
        <topology evidence="1 7">Multi-pass membrane protein</topology>
    </subcellularLocation>
</comment>